<dbReference type="InterPro" id="IPR000821">
    <property type="entry name" value="Ala_racemase"/>
</dbReference>
<dbReference type="InterPro" id="IPR023696">
    <property type="entry name" value="Ureohydrolase_dom_sf"/>
</dbReference>
<dbReference type="Pfam" id="PF01168">
    <property type="entry name" value="Ala_racemase_N"/>
    <property type="match status" value="1"/>
</dbReference>
<dbReference type="PANTHER" id="PTHR30511:SF3">
    <property type="entry name" value="LYSINE RACEMASE"/>
    <property type="match status" value="1"/>
</dbReference>
<organism evidence="5 6">
    <name type="scientific">Methylobrevis albus</name>
    <dbReference type="NCBI Taxonomy" id="2793297"/>
    <lineage>
        <taxon>Bacteria</taxon>
        <taxon>Pseudomonadati</taxon>
        <taxon>Pseudomonadota</taxon>
        <taxon>Alphaproteobacteria</taxon>
        <taxon>Hyphomicrobiales</taxon>
        <taxon>Pleomorphomonadaceae</taxon>
        <taxon>Methylobrevis</taxon>
    </lineage>
</organism>
<reference evidence="5" key="1">
    <citation type="submission" date="2020-12" db="EMBL/GenBank/DDBJ databases">
        <title>Methylobrevis albus sp. nov., isolated from fresh water lack sediment.</title>
        <authorList>
            <person name="Zou Q."/>
        </authorList>
    </citation>
    <scope>NUCLEOTIDE SEQUENCE</scope>
    <source>
        <strain evidence="5">L22</strain>
    </source>
</reference>
<dbReference type="PANTHER" id="PTHR30511">
    <property type="entry name" value="ALANINE RACEMASE"/>
    <property type="match status" value="1"/>
</dbReference>
<name>A0A931MYS8_9HYPH</name>
<evidence type="ECO:0000256" key="1">
    <source>
        <dbReference type="ARBA" id="ARBA00001933"/>
    </source>
</evidence>
<comment type="caution">
    <text evidence="5">The sequence shown here is derived from an EMBL/GenBank/DDBJ whole genome shotgun (WGS) entry which is preliminary data.</text>
</comment>
<dbReference type="Gene3D" id="3.40.800.10">
    <property type="entry name" value="Ureohydrolase domain"/>
    <property type="match status" value="1"/>
</dbReference>
<dbReference type="GO" id="GO:0005829">
    <property type="term" value="C:cytosol"/>
    <property type="evidence" value="ECO:0007669"/>
    <property type="project" value="TreeGrafter"/>
</dbReference>
<protein>
    <submittedName>
        <fullName evidence="5">Alanine racemase</fullName>
    </submittedName>
</protein>
<dbReference type="AlphaFoldDB" id="A0A931MYS8"/>
<dbReference type="CDD" id="cd06815">
    <property type="entry name" value="PLPDE_III_AR_like_1"/>
    <property type="match status" value="1"/>
</dbReference>
<gene>
    <name evidence="5" type="ORF">I5731_13075</name>
</gene>
<dbReference type="GO" id="GO:0008784">
    <property type="term" value="F:alanine racemase activity"/>
    <property type="evidence" value="ECO:0007669"/>
    <property type="project" value="TreeGrafter"/>
</dbReference>
<dbReference type="RefSeq" id="WP_197311847.1">
    <property type="nucleotide sequence ID" value="NZ_JADZLT010000051.1"/>
</dbReference>
<dbReference type="Proteomes" id="UP000631694">
    <property type="component" value="Unassembled WGS sequence"/>
</dbReference>
<dbReference type="InterPro" id="IPR006035">
    <property type="entry name" value="Ureohydrolase"/>
</dbReference>
<dbReference type="EMBL" id="JADZLT010000051">
    <property type="protein sequence ID" value="MBH0238762.1"/>
    <property type="molecule type" value="Genomic_DNA"/>
</dbReference>
<evidence type="ECO:0000256" key="3">
    <source>
        <dbReference type="ARBA" id="ARBA00023235"/>
    </source>
</evidence>
<dbReference type="SUPFAM" id="SSF52768">
    <property type="entry name" value="Arginase/deacetylase"/>
    <property type="match status" value="1"/>
</dbReference>
<keyword evidence="2" id="KW-0663">Pyridoxal phosphate</keyword>
<dbReference type="GO" id="GO:0030170">
    <property type="term" value="F:pyridoxal phosphate binding"/>
    <property type="evidence" value="ECO:0007669"/>
    <property type="project" value="TreeGrafter"/>
</dbReference>
<dbReference type="Pfam" id="PF00491">
    <property type="entry name" value="Arginase"/>
    <property type="match status" value="1"/>
</dbReference>
<dbReference type="SUPFAM" id="SSF51419">
    <property type="entry name" value="PLP-binding barrel"/>
    <property type="match status" value="1"/>
</dbReference>
<feature type="domain" description="Alanine racemase N-terminal" evidence="4">
    <location>
        <begin position="8"/>
        <end position="225"/>
    </location>
</feature>
<proteinExistence type="predicted"/>
<dbReference type="InterPro" id="IPR001608">
    <property type="entry name" value="Ala_racemase_N"/>
</dbReference>
<dbReference type="GO" id="GO:0046872">
    <property type="term" value="F:metal ion binding"/>
    <property type="evidence" value="ECO:0007669"/>
    <property type="project" value="InterPro"/>
</dbReference>
<evidence type="ECO:0000313" key="6">
    <source>
        <dbReference type="Proteomes" id="UP000631694"/>
    </source>
</evidence>
<evidence type="ECO:0000256" key="2">
    <source>
        <dbReference type="ARBA" id="ARBA00022898"/>
    </source>
</evidence>
<keyword evidence="6" id="KW-1185">Reference proteome</keyword>
<evidence type="ECO:0000313" key="5">
    <source>
        <dbReference type="EMBL" id="MBH0238762.1"/>
    </source>
</evidence>
<dbReference type="GO" id="GO:0016813">
    <property type="term" value="F:hydrolase activity, acting on carbon-nitrogen (but not peptide) bonds, in linear amidines"/>
    <property type="evidence" value="ECO:0007669"/>
    <property type="project" value="UniProtKB-ARBA"/>
</dbReference>
<sequence>MSGPTLTIDLQKLTANARLLVGRCAAAGLSVMAVTKATCGAPQVARALLAGGATSIGESRIENVQRLRRGGIVAPVTMLRIPSVSEAAAVVEWCDASLNSEAAVIDALSQAAVEAGRVHDVVVMVELGDRREGAAVDDVGPLAERVAALPGLRLAGLGTNFMCASGVYPSLKALDLLARTVEDVEARCGFRLSVVSGGNSSLLPLLDTARLPARIDNVRLGASLLIGENSWTGGPLPGLATDAFLLEAEVVEVKVKPSLPEGETGRDAFGERRSFVDRGPRRRAIVNLGRLDIDPAGLRPHEAGIEVVTASSDHLILDVTETAETGDGAVIGAVGSRIAFEMDYAALVRGMLSPYVAKTVLVAGGGAAPERRVEALMPADITAAAATEAFAETLAEMGYAAAITPLADAPESEAAIVAALGARAVPLLVVADRTGLSPLFAALAAGGARLGLLWLDARASADPDDAGEAGVLARALAGGAVAMPEATVLVGLQGASRAEQRFVRDHQLLALTMEDVDLLGVREVMRRAIGKASEATDGIVLVLHASAAKGMGAASGDSGLSYRECSLAMEMAAASGHLAALALTGLGDRPSPAAADAAFGYLASALGKRILGA</sequence>
<comment type="cofactor">
    <cofactor evidence="1">
        <name>pyridoxal 5'-phosphate</name>
        <dbReference type="ChEBI" id="CHEBI:597326"/>
    </cofactor>
</comment>
<dbReference type="InterPro" id="IPR029066">
    <property type="entry name" value="PLP-binding_barrel"/>
</dbReference>
<accession>A0A931MYS8</accession>
<dbReference type="Gene3D" id="3.20.20.10">
    <property type="entry name" value="Alanine racemase"/>
    <property type="match status" value="1"/>
</dbReference>
<keyword evidence="3" id="KW-0413">Isomerase</keyword>
<evidence type="ECO:0000259" key="4">
    <source>
        <dbReference type="Pfam" id="PF01168"/>
    </source>
</evidence>